<dbReference type="WBParaSite" id="TMUE_2000007823.1">
    <property type="protein sequence ID" value="TMUE_2000007823.1"/>
    <property type="gene ID" value="WBGene00300016"/>
</dbReference>
<proteinExistence type="inferred from homology"/>
<evidence type="ECO:0000313" key="4">
    <source>
        <dbReference type="WBParaSite" id="TMUE_2000007823.1"/>
    </source>
</evidence>
<dbReference type="AlphaFoldDB" id="A0A5S6QKU9"/>
<feature type="region of interest" description="Disordered" evidence="2">
    <location>
        <begin position="232"/>
        <end position="255"/>
    </location>
</feature>
<evidence type="ECO:0000256" key="2">
    <source>
        <dbReference type="SAM" id="MobiDB-lite"/>
    </source>
</evidence>
<feature type="compositionally biased region" description="Basic residues" evidence="2">
    <location>
        <begin position="246"/>
        <end position="255"/>
    </location>
</feature>
<protein>
    <submittedName>
        <fullName evidence="4">Uncharacterized protein</fullName>
    </submittedName>
</protein>
<feature type="region of interest" description="Disordered" evidence="2">
    <location>
        <begin position="183"/>
        <end position="216"/>
    </location>
</feature>
<dbReference type="STRING" id="70415.A0A5S6QKU9"/>
<accession>A0A5S6QKU9</accession>
<dbReference type="InterPro" id="IPR004944">
    <property type="entry name" value="CDK5_activator"/>
</dbReference>
<evidence type="ECO:0000313" key="3">
    <source>
        <dbReference type="Proteomes" id="UP000046395"/>
    </source>
</evidence>
<dbReference type="Pfam" id="PF03261">
    <property type="entry name" value="CDK5_activator"/>
    <property type="match status" value="1"/>
</dbReference>
<dbReference type="GO" id="GO:0061575">
    <property type="term" value="F:cyclin-dependent protein serine/threonine kinase activator activity"/>
    <property type="evidence" value="ECO:0007669"/>
    <property type="project" value="InterPro"/>
</dbReference>
<feature type="compositionally biased region" description="Low complexity" evidence="2">
    <location>
        <begin position="234"/>
        <end position="245"/>
    </location>
</feature>
<organism evidence="3 4">
    <name type="scientific">Trichuris muris</name>
    <name type="common">Mouse whipworm</name>
    <dbReference type="NCBI Taxonomy" id="70415"/>
    <lineage>
        <taxon>Eukaryota</taxon>
        <taxon>Metazoa</taxon>
        <taxon>Ecdysozoa</taxon>
        <taxon>Nematoda</taxon>
        <taxon>Enoplea</taxon>
        <taxon>Dorylaimia</taxon>
        <taxon>Trichinellida</taxon>
        <taxon>Trichuridae</taxon>
        <taxon>Trichuris</taxon>
    </lineage>
</organism>
<name>A0A5S6QKU9_TRIMR</name>
<reference evidence="4" key="1">
    <citation type="submission" date="2019-12" db="UniProtKB">
        <authorList>
            <consortium name="WormBaseParasite"/>
        </authorList>
    </citation>
    <scope>IDENTIFICATION</scope>
</reference>
<evidence type="ECO:0000256" key="1">
    <source>
        <dbReference type="ARBA" id="ARBA00010175"/>
    </source>
</evidence>
<dbReference type="Proteomes" id="UP000046395">
    <property type="component" value="Unassembled WGS sequence"/>
</dbReference>
<keyword evidence="3" id="KW-1185">Reference proteome</keyword>
<sequence length="343" mass="37789">MGSTLTTAIPGATQRFQGKETPRMKYGNLEKHVNQKLCVRNRTTTLKPCSREGKEQPARKKLALLNWSRPRSCAFAPVADVLSLNLAPKQPCSPCVARQERNPLLNEYGATTGAYSPGLGKEELLIRLDANSNFETCRCPQAASPIHVSFAEIAYIDQSDSSSESATSKDLLLAEAHVGTSLSSCHCRPRENPPSRHGPNSKGRFGRPAAALPRSTPHSMYDLCSDGNGYSESKVTTGTQTTKLTKIGRNKKSRSFPRSIGVDCPHPSVQASTSQLLRCFGIYLYRKCRLLKRFSPQDLAVWLQRVDHTLLVQVSHISVNNRFSLVHIHNSFPLPLAVFCGKC</sequence>
<comment type="similarity">
    <text evidence="1">Belongs to the cyclin-dependent kinase 5 activator family.</text>
</comment>
<dbReference type="SUPFAM" id="SSF47954">
    <property type="entry name" value="Cyclin-like"/>
    <property type="match status" value="1"/>
</dbReference>
<dbReference type="GO" id="GO:0016533">
    <property type="term" value="C:protein kinase 5 complex"/>
    <property type="evidence" value="ECO:0007669"/>
    <property type="project" value="InterPro"/>
</dbReference>
<dbReference type="InterPro" id="IPR036915">
    <property type="entry name" value="Cyclin-like_sf"/>
</dbReference>
<dbReference type="Gene3D" id="1.10.472.10">
    <property type="entry name" value="Cyclin-like"/>
    <property type="match status" value="1"/>
</dbReference>